<sequence length="75" mass="8314">MPSGLSSLAGVGLVWLCCECVSQFASICPLPLAHQLASASRLAKALRIPRLPLNSVHSMRYRFRERGHINVQELR</sequence>
<feature type="signal peptide" evidence="1">
    <location>
        <begin position="1"/>
        <end position="20"/>
    </location>
</feature>
<protein>
    <recommendedName>
        <fullName evidence="4">Secreted protein</fullName>
    </recommendedName>
</protein>
<reference evidence="2" key="1">
    <citation type="submission" date="2021-02" db="EMBL/GenBank/DDBJ databases">
        <authorList>
            <person name="Dougan E. K."/>
            <person name="Rhodes N."/>
            <person name="Thang M."/>
            <person name="Chan C."/>
        </authorList>
    </citation>
    <scope>NUCLEOTIDE SEQUENCE</scope>
</reference>
<keyword evidence="3" id="KW-1185">Reference proteome</keyword>
<name>A0A813BZF4_9DINO</name>
<dbReference type="EMBL" id="CAJNJA010081356">
    <property type="protein sequence ID" value="CAE7929917.1"/>
    <property type="molecule type" value="Genomic_DNA"/>
</dbReference>
<feature type="non-terminal residue" evidence="2">
    <location>
        <position position="1"/>
    </location>
</feature>
<accession>A0A813BZF4</accession>
<dbReference type="AlphaFoldDB" id="A0A813BZF4"/>
<feature type="chain" id="PRO_5032380333" description="Secreted protein" evidence="1">
    <location>
        <begin position="21"/>
        <end position="75"/>
    </location>
</feature>
<dbReference type="Proteomes" id="UP000601435">
    <property type="component" value="Unassembled WGS sequence"/>
</dbReference>
<gene>
    <name evidence="2" type="ORF">SNEC2469_LOCUS32314</name>
</gene>
<keyword evidence="1" id="KW-0732">Signal</keyword>
<evidence type="ECO:0000313" key="2">
    <source>
        <dbReference type="EMBL" id="CAE7929917.1"/>
    </source>
</evidence>
<evidence type="ECO:0000313" key="3">
    <source>
        <dbReference type="Proteomes" id="UP000601435"/>
    </source>
</evidence>
<evidence type="ECO:0000256" key="1">
    <source>
        <dbReference type="SAM" id="SignalP"/>
    </source>
</evidence>
<proteinExistence type="predicted"/>
<evidence type="ECO:0008006" key="4">
    <source>
        <dbReference type="Google" id="ProtNLM"/>
    </source>
</evidence>
<comment type="caution">
    <text evidence="2">The sequence shown here is derived from an EMBL/GenBank/DDBJ whole genome shotgun (WGS) entry which is preliminary data.</text>
</comment>
<organism evidence="2 3">
    <name type="scientific">Symbiodinium necroappetens</name>
    <dbReference type="NCBI Taxonomy" id="1628268"/>
    <lineage>
        <taxon>Eukaryota</taxon>
        <taxon>Sar</taxon>
        <taxon>Alveolata</taxon>
        <taxon>Dinophyceae</taxon>
        <taxon>Suessiales</taxon>
        <taxon>Symbiodiniaceae</taxon>
        <taxon>Symbiodinium</taxon>
    </lineage>
</organism>